<feature type="binding site" evidence="9">
    <location>
        <position position="128"/>
    </location>
    <ligand>
        <name>L-citrulline</name>
        <dbReference type="ChEBI" id="CHEBI:57743"/>
    </ligand>
</feature>
<feature type="binding site" evidence="9">
    <location>
        <position position="124"/>
    </location>
    <ligand>
        <name>L-citrulline</name>
        <dbReference type="ChEBI" id="CHEBI:57743"/>
    </ligand>
</feature>
<dbReference type="Gene3D" id="1.20.5.470">
    <property type="entry name" value="Single helix bin"/>
    <property type="match status" value="1"/>
</dbReference>
<evidence type="ECO:0000256" key="7">
    <source>
        <dbReference type="ARBA" id="ARBA00022741"/>
    </source>
</evidence>
<dbReference type="GO" id="GO:0006526">
    <property type="term" value="P:L-arginine biosynthetic process"/>
    <property type="evidence" value="ECO:0007669"/>
    <property type="project" value="UniProtKB-UniRule"/>
</dbReference>
<dbReference type="Gene3D" id="3.40.50.620">
    <property type="entry name" value="HUPs"/>
    <property type="match status" value="1"/>
</dbReference>
<feature type="binding site" evidence="9">
    <location>
        <position position="118"/>
    </location>
    <ligand>
        <name>ATP</name>
        <dbReference type="ChEBI" id="CHEBI:30616"/>
    </ligand>
</feature>
<feature type="binding site" evidence="9">
    <location>
        <position position="177"/>
    </location>
    <ligand>
        <name>L-citrulline</name>
        <dbReference type="ChEBI" id="CHEBI:57743"/>
    </ligand>
</feature>
<comment type="subunit">
    <text evidence="2 9">Homotetramer.</text>
</comment>
<feature type="binding site" evidence="9">
    <location>
        <position position="125"/>
    </location>
    <ligand>
        <name>L-aspartate</name>
        <dbReference type="ChEBI" id="CHEBI:29991"/>
    </ligand>
</feature>
<feature type="binding site" evidence="9">
    <location>
        <position position="274"/>
    </location>
    <ligand>
        <name>L-citrulline</name>
        <dbReference type="ChEBI" id="CHEBI:57743"/>
    </ligand>
</feature>
<dbReference type="SUPFAM" id="SSF52402">
    <property type="entry name" value="Adenine nucleotide alpha hydrolases-like"/>
    <property type="match status" value="1"/>
</dbReference>
<dbReference type="GO" id="GO:0005737">
    <property type="term" value="C:cytoplasm"/>
    <property type="evidence" value="ECO:0007669"/>
    <property type="project" value="UniProtKB-SubCell"/>
</dbReference>
<dbReference type="InterPro" id="IPR048268">
    <property type="entry name" value="Arginosuc_syn_C"/>
</dbReference>
<dbReference type="EC" id="6.3.4.5" evidence="3 9"/>
<protein>
    <recommendedName>
        <fullName evidence="3 9">Argininosuccinate synthase</fullName>
        <ecNumber evidence="3 9">6.3.4.5</ecNumber>
    </recommendedName>
    <alternativeName>
        <fullName evidence="9">Citrulline--aspartate ligase</fullName>
    </alternativeName>
</protein>
<accession>A0A3E4QRB3</accession>
<reference evidence="12 13" key="1">
    <citation type="submission" date="2018-08" db="EMBL/GenBank/DDBJ databases">
        <title>A genome reference for cultivated species of the human gut microbiota.</title>
        <authorList>
            <person name="Zou Y."/>
            <person name="Xue W."/>
            <person name="Luo G."/>
        </authorList>
    </citation>
    <scope>NUCLEOTIDE SEQUENCE [LARGE SCALE GENOMIC DNA]</scope>
    <source>
        <strain evidence="12 13">TF08-14</strain>
    </source>
</reference>
<evidence type="ECO:0000256" key="3">
    <source>
        <dbReference type="ARBA" id="ARBA00012286"/>
    </source>
</evidence>
<dbReference type="InterPro" id="IPR048267">
    <property type="entry name" value="Arginosuc_syn_N"/>
</dbReference>
<dbReference type="PROSITE" id="PS00564">
    <property type="entry name" value="ARGININOSUCCIN_SYN_1"/>
    <property type="match status" value="1"/>
</dbReference>
<evidence type="ECO:0000256" key="5">
    <source>
        <dbReference type="ARBA" id="ARBA00022598"/>
    </source>
</evidence>
<dbReference type="InterPro" id="IPR023434">
    <property type="entry name" value="Arginosuc_synth_type_1_subfam"/>
</dbReference>
<comment type="caution">
    <text evidence="12">The sequence shown here is derived from an EMBL/GenBank/DDBJ whole genome shotgun (WGS) entry which is preliminary data.</text>
</comment>
<comment type="caution">
    <text evidence="9">Lacks conserved residue(s) required for the propagation of feature annotation.</text>
</comment>
<dbReference type="CDD" id="cd01999">
    <property type="entry name" value="ASS"/>
    <property type="match status" value="1"/>
</dbReference>
<evidence type="ECO:0000259" key="11">
    <source>
        <dbReference type="Pfam" id="PF20979"/>
    </source>
</evidence>
<evidence type="ECO:0000256" key="1">
    <source>
        <dbReference type="ARBA" id="ARBA00004967"/>
    </source>
</evidence>
<feature type="domain" description="Arginosuccinate synthase-like N-terminal" evidence="10">
    <location>
        <begin position="5"/>
        <end position="167"/>
    </location>
</feature>
<feature type="binding site" evidence="9">
    <location>
        <position position="120"/>
    </location>
    <ligand>
        <name>L-aspartate</name>
        <dbReference type="ChEBI" id="CHEBI:29991"/>
    </ligand>
</feature>
<name>A0A3E4QRB3_9ACTN</name>
<keyword evidence="9" id="KW-0963">Cytoplasm</keyword>
<dbReference type="InterPro" id="IPR024074">
    <property type="entry name" value="AS_cat/multimer_dom_body"/>
</dbReference>
<dbReference type="HAMAP" id="MF_00005">
    <property type="entry name" value="Arg_succ_synth_type1"/>
    <property type="match status" value="1"/>
</dbReference>
<dbReference type="Proteomes" id="UP000260943">
    <property type="component" value="Unassembled WGS sequence"/>
</dbReference>
<feature type="domain" description="Arginosuccinate synthase C-terminal" evidence="11">
    <location>
        <begin position="176"/>
        <end position="393"/>
    </location>
</feature>
<dbReference type="Pfam" id="PF20979">
    <property type="entry name" value="Arginosuc_syn_C"/>
    <property type="match status" value="1"/>
</dbReference>
<dbReference type="NCBIfam" id="NF001770">
    <property type="entry name" value="PRK00509.1"/>
    <property type="match status" value="1"/>
</dbReference>
<evidence type="ECO:0000313" key="12">
    <source>
        <dbReference type="EMBL" id="RGL09726.1"/>
    </source>
</evidence>
<dbReference type="InterPro" id="IPR014729">
    <property type="entry name" value="Rossmann-like_a/b/a_fold"/>
</dbReference>
<dbReference type="InterPro" id="IPR001518">
    <property type="entry name" value="Arginosuc_synth"/>
</dbReference>
<dbReference type="Gene3D" id="3.90.1260.10">
    <property type="entry name" value="Argininosuccinate synthetase, chain A, domain 2"/>
    <property type="match status" value="1"/>
</dbReference>
<dbReference type="PROSITE" id="PS00565">
    <property type="entry name" value="ARGININOSUCCIN_SYN_2"/>
    <property type="match status" value="1"/>
</dbReference>
<dbReference type="UniPathway" id="UPA00068">
    <property type="reaction ID" value="UER00113"/>
</dbReference>
<evidence type="ECO:0000256" key="8">
    <source>
        <dbReference type="ARBA" id="ARBA00022840"/>
    </source>
</evidence>
<dbReference type="EMBL" id="QSRJ01000008">
    <property type="protein sequence ID" value="RGL09726.1"/>
    <property type="molecule type" value="Genomic_DNA"/>
</dbReference>
<dbReference type="SUPFAM" id="SSF69864">
    <property type="entry name" value="Argininosuccinate synthetase, C-terminal domain"/>
    <property type="match status" value="1"/>
</dbReference>
<proteinExistence type="inferred from homology"/>
<dbReference type="GO" id="GO:0000053">
    <property type="term" value="P:argininosuccinate metabolic process"/>
    <property type="evidence" value="ECO:0007669"/>
    <property type="project" value="TreeGrafter"/>
</dbReference>
<feature type="binding site" evidence="9">
    <location>
        <position position="88"/>
    </location>
    <ligand>
        <name>L-citrulline</name>
        <dbReference type="ChEBI" id="CHEBI:57743"/>
    </ligand>
</feature>
<dbReference type="Pfam" id="PF00764">
    <property type="entry name" value="Arginosuc_synth"/>
    <property type="match status" value="1"/>
</dbReference>
<evidence type="ECO:0000256" key="6">
    <source>
        <dbReference type="ARBA" id="ARBA00022605"/>
    </source>
</evidence>
<evidence type="ECO:0000256" key="2">
    <source>
        <dbReference type="ARBA" id="ARBA00011881"/>
    </source>
</evidence>
<comment type="similarity">
    <text evidence="9">Belongs to the argininosuccinate synthase family. Type 1 subfamily.</text>
</comment>
<dbReference type="GO" id="GO:0005524">
    <property type="term" value="F:ATP binding"/>
    <property type="evidence" value="ECO:0007669"/>
    <property type="project" value="UniProtKB-UniRule"/>
</dbReference>
<gene>
    <name evidence="9" type="primary">argG</name>
    <name evidence="12" type="ORF">DXC81_07530</name>
</gene>
<keyword evidence="8 9" id="KW-0067">ATP-binding</keyword>
<dbReference type="PANTHER" id="PTHR11587:SF2">
    <property type="entry name" value="ARGININOSUCCINATE SYNTHASE"/>
    <property type="match status" value="1"/>
</dbReference>
<dbReference type="FunFam" id="3.40.50.620:FF:000019">
    <property type="entry name" value="Argininosuccinate synthase"/>
    <property type="match status" value="1"/>
</dbReference>
<comment type="pathway">
    <text evidence="1 9">Amino-acid biosynthesis; L-arginine biosynthesis; L-arginine from L-ornithine and carbamoyl phosphate: step 2/3.</text>
</comment>
<dbReference type="GO" id="GO:0004055">
    <property type="term" value="F:argininosuccinate synthase activity"/>
    <property type="evidence" value="ECO:0007669"/>
    <property type="project" value="UniProtKB-UniRule"/>
</dbReference>
<feature type="binding site" evidence="9">
    <location>
        <position position="262"/>
    </location>
    <ligand>
        <name>L-citrulline</name>
        <dbReference type="ChEBI" id="CHEBI:57743"/>
    </ligand>
</feature>
<dbReference type="InterPro" id="IPR018223">
    <property type="entry name" value="Arginosuc_synth_CS"/>
</dbReference>
<evidence type="ECO:0000256" key="9">
    <source>
        <dbReference type="HAMAP-Rule" id="MF_00005"/>
    </source>
</evidence>
<sequence>MSKEKVVLAYSGGLDTSVCVKWLQEEMNLDVIAVLGNVGQEHDGLEKIKEKALSLGVVACEVVDMRQEFVDQYVSCAIAANAMYENKYPLLSALSRPLISAHLVQAAHKYGATCIAHGCTGKGNDQVRFETSIMTLDPSLKVIAPVREWDLGMRPDEIAYAKKHGVPVPVTTEAPYSIDDNLWGRAIEAGVLEDPWNEPPADIWTMTVDPAEAPDTPTYVEVGFEKGIPCSLDGEKMGMVELIEKMNKIAGENGYGRIDMIENRYVGLKSRECYEVPAGLALIAAHKALEDLCLERDVLHAKLSLEQAWADQVYNGRWFSPYKQAIDAFMASTQDMVSGTIKLKFYKGSCVVAGRKSACALYDQNLATYDNDDAFDQKAAKGFIDIQALSLKTWAIKKSQVAQQQETSSVKLDVVSGTCPACDQAVNY</sequence>
<evidence type="ECO:0000313" key="13">
    <source>
        <dbReference type="Proteomes" id="UP000260943"/>
    </source>
</evidence>
<feature type="binding site" evidence="9">
    <location>
        <begin position="9"/>
        <end position="17"/>
    </location>
    <ligand>
        <name>ATP</name>
        <dbReference type="ChEBI" id="CHEBI:30616"/>
    </ligand>
</feature>
<comment type="subcellular location">
    <subcellularLocation>
        <location evidence="9">Cytoplasm</location>
    </subcellularLocation>
</comment>
<keyword evidence="6 9" id="KW-0028">Amino-acid biosynthesis</keyword>
<dbReference type="GO" id="GO:0000050">
    <property type="term" value="P:urea cycle"/>
    <property type="evidence" value="ECO:0007669"/>
    <property type="project" value="TreeGrafter"/>
</dbReference>
<organism evidence="12 13">
    <name type="scientific">Collinsella tanakaei</name>
    <dbReference type="NCBI Taxonomy" id="626935"/>
    <lineage>
        <taxon>Bacteria</taxon>
        <taxon>Bacillati</taxon>
        <taxon>Actinomycetota</taxon>
        <taxon>Coriobacteriia</taxon>
        <taxon>Coriobacteriales</taxon>
        <taxon>Coriobacteriaceae</taxon>
        <taxon>Collinsella</taxon>
    </lineage>
</organism>
<dbReference type="NCBIfam" id="TIGR00032">
    <property type="entry name" value="argG"/>
    <property type="match status" value="1"/>
</dbReference>
<dbReference type="AlphaFoldDB" id="A0A3E4QRB3"/>
<feature type="binding site" evidence="9">
    <location>
        <position position="124"/>
    </location>
    <ligand>
        <name>L-aspartate</name>
        <dbReference type="ChEBI" id="CHEBI:29991"/>
    </ligand>
</feature>
<evidence type="ECO:0000256" key="4">
    <source>
        <dbReference type="ARBA" id="ARBA00022571"/>
    </source>
</evidence>
<dbReference type="FunFam" id="3.90.1260.10:FF:000007">
    <property type="entry name" value="Argininosuccinate synthase"/>
    <property type="match status" value="1"/>
</dbReference>
<comment type="catalytic activity">
    <reaction evidence="9">
        <text>L-citrulline + L-aspartate + ATP = 2-(N(omega)-L-arginino)succinate + AMP + diphosphate + H(+)</text>
        <dbReference type="Rhea" id="RHEA:10932"/>
        <dbReference type="ChEBI" id="CHEBI:15378"/>
        <dbReference type="ChEBI" id="CHEBI:29991"/>
        <dbReference type="ChEBI" id="CHEBI:30616"/>
        <dbReference type="ChEBI" id="CHEBI:33019"/>
        <dbReference type="ChEBI" id="CHEBI:57472"/>
        <dbReference type="ChEBI" id="CHEBI:57743"/>
        <dbReference type="ChEBI" id="CHEBI:456215"/>
        <dbReference type="EC" id="6.3.4.5"/>
    </reaction>
</comment>
<dbReference type="RefSeq" id="WP_117679860.1">
    <property type="nucleotide sequence ID" value="NZ_CAJJKC010000011.1"/>
</dbReference>
<evidence type="ECO:0000259" key="10">
    <source>
        <dbReference type="Pfam" id="PF00764"/>
    </source>
</evidence>
<keyword evidence="5 9" id="KW-0436">Ligase</keyword>
<dbReference type="PANTHER" id="PTHR11587">
    <property type="entry name" value="ARGININOSUCCINATE SYNTHASE"/>
    <property type="match status" value="1"/>
</dbReference>
<keyword evidence="4 9" id="KW-0055">Arginine biosynthesis</keyword>
<keyword evidence="7 9" id="KW-0547">Nucleotide-binding</keyword>